<comment type="similarity">
    <text evidence="1 6">Belongs to the PLPL family.</text>
</comment>
<dbReference type="GO" id="GO:0016020">
    <property type="term" value="C:membrane"/>
    <property type="evidence" value="ECO:0007669"/>
    <property type="project" value="UniProtKB-SubCell"/>
</dbReference>
<evidence type="ECO:0000256" key="2">
    <source>
        <dbReference type="ARBA" id="ARBA00022801"/>
    </source>
</evidence>
<comment type="caution">
    <text evidence="5 6">Lacks conserved residue(s) required for the propagation of feature annotation.</text>
</comment>
<keyword evidence="6" id="KW-0812">Transmembrane</keyword>
<evidence type="ECO:0000256" key="7">
    <source>
        <dbReference type="SAM" id="MobiDB-lite"/>
    </source>
</evidence>
<dbReference type="PROSITE" id="PS51635">
    <property type="entry name" value="PNPLA"/>
    <property type="match status" value="1"/>
</dbReference>
<organism evidence="9 10">
    <name type="scientific">Gigaspora margarita</name>
    <dbReference type="NCBI Taxonomy" id="4874"/>
    <lineage>
        <taxon>Eukaryota</taxon>
        <taxon>Fungi</taxon>
        <taxon>Fungi incertae sedis</taxon>
        <taxon>Mucoromycota</taxon>
        <taxon>Glomeromycotina</taxon>
        <taxon>Glomeromycetes</taxon>
        <taxon>Diversisporales</taxon>
        <taxon>Gigasporaceae</taxon>
        <taxon>Gigaspora</taxon>
    </lineage>
</organism>
<dbReference type="EMBL" id="WTPW01001325">
    <property type="protein sequence ID" value="KAF0442325.1"/>
    <property type="molecule type" value="Genomic_DNA"/>
</dbReference>
<accession>A0A8H4A637</accession>
<dbReference type="InterPro" id="IPR050301">
    <property type="entry name" value="NTE"/>
</dbReference>
<keyword evidence="4 5" id="KW-0443">Lipid metabolism</keyword>
<evidence type="ECO:0000313" key="10">
    <source>
        <dbReference type="Proteomes" id="UP000439903"/>
    </source>
</evidence>
<dbReference type="Proteomes" id="UP000439903">
    <property type="component" value="Unassembled WGS sequence"/>
</dbReference>
<dbReference type="InterPro" id="IPR021771">
    <property type="entry name" value="Triacylglycerol_lipase_N"/>
</dbReference>
<feature type="domain" description="PNPLA" evidence="8">
    <location>
        <begin position="274"/>
        <end position="465"/>
    </location>
</feature>
<dbReference type="PANTHER" id="PTHR14226:SF66">
    <property type="entry name" value="TRIACYLGLYCEROL LIPASE PTL2"/>
    <property type="match status" value="1"/>
</dbReference>
<evidence type="ECO:0000256" key="4">
    <source>
        <dbReference type="ARBA" id="ARBA00023098"/>
    </source>
</evidence>
<reference evidence="9 10" key="1">
    <citation type="journal article" date="2019" name="Environ. Microbiol.">
        <title>At the nexus of three kingdoms: the genome of the mycorrhizal fungus Gigaspora margarita provides insights into plant, endobacterial and fungal interactions.</title>
        <authorList>
            <person name="Venice F."/>
            <person name="Ghignone S."/>
            <person name="Salvioli di Fossalunga A."/>
            <person name="Amselem J."/>
            <person name="Novero M."/>
            <person name="Xianan X."/>
            <person name="Sedzielewska Toro K."/>
            <person name="Morin E."/>
            <person name="Lipzen A."/>
            <person name="Grigoriev I.V."/>
            <person name="Henrissat B."/>
            <person name="Martin F.M."/>
            <person name="Bonfante P."/>
        </authorList>
    </citation>
    <scope>NUCLEOTIDE SEQUENCE [LARGE SCALE GENOMIC DNA]</scope>
    <source>
        <strain evidence="9 10">BEG34</strain>
    </source>
</reference>
<feature type="transmembrane region" description="Helical" evidence="6">
    <location>
        <begin position="97"/>
        <end position="117"/>
    </location>
</feature>
<dbReference type="GO" id="GO:0006641">
    <property type="term" value="P:triglyceride metabolic process"/>
    <property type="evidence" value="ECO:0007669"/>
    <property type="project" value="UniProtKB-ARBA"/>
</dbReference>
<feature type="active site" description="Proton acceptor" evidence="5">
    <location>
        <position position="452"/>
    </location>
</feature>
<protein>
    <recommendedName>
        <fullName evidence="6">Patatin-like phospholipase domain-containing protein</fullName>
        <ecNumber evidence="6">3.1.1.-</ecNumber>
    </recommendedName>
</protein>
<dbReference type="GO" id="GO:0004806">
    <property type="term" value="F:triacylglycerol lipase activity"/>
    <property type="evidence" value="ECO:0007669"/>
    <property type="project" value="InterPro"/>
</dbReference>
<dbReference type="Gene3D" id="3.40.1090.10">
    <property type="entry name" value="Cytosolic phospholipase A2 catalytic domain"/>
    <property type="match status" value="2"/>
</dbReference>
<name>A0A8H4A637_GIGMA</name>
<evidence type="ECO:0000259" key="8">
    <source>
        <dbReference type="PROSITE" id="PS51635"/>
    </source>
</evidence>
<evidence type="ECO:0000313" key="9">
    <source>
        <dbReference type="EMBL" id="KAF0442325.1"/>
    </source>
</evidence>
<keyword evidence="6" id="KW-1133">Transmembrane helix</keyword>
<keyword evidence="2 5" id="KW-0378">Hydrolase</keyword>
<comment type="caution">
    <text evidence="9">The sequence shown here is derived from an EMBL/GenBank/DDBJ whole genome shotgun (WGS) entry which is preliminary data.</text>
</comment>
<keyword evidence="3 5" id="KW-0442">Lipid degradation</keyword>
<feature type="active site" description="Nucleophile" evidence="5">
    <location>
        <position position="307"/>
    </location>
</feature>
<feature type="compositionally biased region" description="Low complexity" evidence="7">
    <location>
        <begin position="685"/>
        <end position="695"/>
    </location>
</feature>
<evidence type="ECO:0000256" key="3">
    <source>
        <dbReference type="ARBA" id="ARBA00022963"/>
    </source>
</evidence>
<keyword evidence="6" id="KW-0472">Membrane</keyword>
<dbReference type="SUPFAM" id="SSF52151">
    <property type="entry name" value="FabD/lysophospholipase-like"/>
    <property type="match status" value="1"/>
</dbReference>
<dbReference type="OrthoDB" id="15478at2759"/>
<feature type="transmembrane region" description="Helical" evidence="6">
    <location>
        <begin position="298"/>
        <end position="318"/>
    </location>
</feature>
<feature type="compositionally biased region" description="Basic residues" evidence="7">
    <location>
        <begin position="15"/>
        <end position="28"/>
    </location>
</feature>
<feature type="region of interest" description="Disordered" evidence="7">
    <location>
        <begin position="612"/>
        <end position="734"/>
    </location>
</feature>
<dbReference type="Pfam" id="PF11815">
    <property type="entry name" value="DUF3336"/>
    <property type="match status" value="1"/>
</dbReference>
<feature type="compositionally biased region" description="Low complexity" evidence="7">
    <location>
        <begin position="703"/>
        <end position="718"/>
    </location>
</feature>
<gene>
    <name evidence="9" type="ORF">F8M41_003674</name>
</gene>
<evidence type="ECO:0000256" key="1">
    <source>
        <dbReference type="ARBA" id="ARBA00006104"/>
    </source>
</evidence>
<feature type="compositionally biased region" description="Polar residues" evidence="7">
    <location>
        <begin position="1"/>
        <end position="14"/>
    </location>
</feature>
<dbReference type="InterPro" id="IPR016035">
    <property type="entry name" value="Acyl_Trfase/lysoPLipase"/>
</dbReference>
<comment type="function">
    <text evidence="6">Lipid hydrolase.</text>
</comment>
<feature type="compositionally biased region" description="Basic and acidic residues" evidence="7">
    <location>
        <begin position="658"/>
        <end position="679"/>
    </location>
</feature>
<feature type="region of interest" description="Disordered" evidence="7">
    <location>
        <begin position="1"/>
        <end position="30"/>
    </location>
</feature>
<keyword evidence="10" id="KW-1185">Reference proteome</keyword>
<dbReference type="PANTHER" id="PTHR14226">
    <property type="entry name" value="NEUROPATHY TARGET ESTERASE/SWISS CHEESE D.MELANOGASTER"/>
    <property type="match status" value="1"/>
</dbReference>
<sequence length="734" mass="84034">MSISRRTTSFSNLRGSRRHQNRSRKHSQHIPDEFALDHIDESHINAFKKALDEDPDKGSAEHIAAMSDFMPIHQKVKRKKQEVPRGFEGVSYHIVRFPMMLTILMIITFELFLYVLIRQIVNIWEYFVQWRGEKYLLREKLRRSTTFDEWIAAARNLDSYLGYNKWKDETPFGYYDFNLLQKVNLDLKNLKQGSSENLLTLKSALQHCVKNNFAGVENVRLYSQTYYGTKKIVEEYYDEVADSLDTLRSTKTLPFEEKRRLFRNTYKNYGRTALCLSGGATFGYYHLGVVKALFDADILPTIITGTSAGSLIAALVCVRTDDELSQVLRPELCQRLTACSEKFPRWFMRWWRTGARFDACDWSRKVQWITRGSLTFREAYERTGRILNISVIPYDPHSPPKVLNYITAPDCVIWSAVIASAAVPGILNPVVLMQKLKNGSLIPYNYGHKWKDGSLRTDIPVQSLYMHFNVKNTIVSQVNPHIHLFFYAPRGSVGRPVSHRHGRGWRGGFVVASIEQYLKLDLSKWLKWVRDLELLPKFADQDWSSIWLQRFEGNITIWPKSSWKDFFYILSDPDYTRLDQMIMKGQRVTWPKLHMISNRLRIERAIQRGREELKREERRSKYNRFGPNDGLGRVSRDSSSSPEALDALSPLSGSGSDGLEHSSGQDESDEIKQSKHGDYGETDSDTSGSIGSIGEAGTSYAISSTSSTSSSSSSSSSSSDDDGLITPDDGQDLI</sequence>
<dbReference type="CDD" id="cd07232">
    <property type="entry name" value="Pat_PLPL"/>
    <property type="match status" value="1"/>
</dbReference>
<dbReference type="GO" id="GO:0016042">
    <property type="term" value="P:lipid catabolic process"/>
    <property type="evidence" value="ECO:0007669"/>
    <property type="project" value="UniProtKB-UniRule"/>
</dbReference>
<proteinExistence type="inferred from homology"/>
<dbReference type="InterPro" id="IPR002641">
    <property type="entry name" value="PNPLA_dom"/>
</dbReference>
<comment type="subcellular location">
    <subcellularLocation>
        <location evidence="6">Membrane</location>
        <topology evidence="6">Single-pass membrane protein</topology>
    </subcellularLocation>
</comment>
<feature type="short sequence motif" description="GXSXG" evidence="5">
    <location>
        <begin position="305"/>
        <end position="309"/>
    </location>
</feature>
<evidence type="ECO:0000256" key="6">
    <source>
        <dbReference type="RuleBase" id="RU362055"/>
    </source>
</evidence>
<dbReference type="Pfam" id="PF01734">
    <property type="entry name" value="Patatin"/>
    <property type="match status" value="1"/>
</dbReference>
<feature type="transmembrane region" description="Helical" evidence="6">
    <location>
        <begin position="268"/>
        <end position="286"/>
    </location>
</feature>
<feature type="compositionally biased region" description="Low complexity" evidence="7">
    <location>
        <begin position="644"/>
        <end position="654"/>
    </location>
</feature>
<dbReference type="EC" id="3.1.1.-" evidence="6"/>
<evidence type="ECO:0000256" key="5">
    <source>
        <dbReference type="PROSITE-ProRule" id="PRU01161"/>
    </source>
</evidence>
<dbReference type="AlphaFoldDB" id="A0A8H4A637"/>
<feature type="compositionally biased region" description="Acidic residues" evidence="7">
    <location>
        <begin position="719"/>
        <end position="734"/>
    </location>
</feature>